<keyword evidence="7 8" id="KW-0408">Iron</keyword>
<evidence type="ECO:0000313" key="11">
    <source>
        <dbReference type="Proteomes" id="UP000030689"/>
    </source>
</evidence>
<dbReference type="GO" id="GO:0016705">
    <property type="term" value="F:oxidoreductase activity, acting on paired donors, with incorporation or reduction of molecular oxygen"/>
    <property type="evidence" value="ECO:0007669"/>
    <property type="project" value="InterPro"/>
</dbReference>
<accession>V4KNH0</accession>
<evidence type="ECO:0000256" key="4">
    <source>
        <dbReference type="ARBA" id="ARBA00022692"/>
    </source>
</evidence>
<comment type="similarity">
    <text evidence="2 9">Belongs to the cytochrome P450 family.</text>
</comment>
<dbReference type="SUPFAM" id="SSF48264">
    <property type="entry name" value="Cytochrome P450"/>
    <property type="match status" value="1"/>
</dbReference>
<evidence type="ECO:0000256" key="5">
    <source>
        <dbReference type="ARBA" id="ARBA00022723"/>
    </source>
</evidence>
<dbReference type="PRINTS" id="PR00385">
    <property type="entry name" value="P450"/>
</dbReference>
<dbReference type="CDD" id="cd11043">
    <property type="entry name" value="CYP90-like"/>
    <property type="match status" value="1"/>
</dbReference>
<dbReference type="GO" id="GO:0010268">
    <property type="term" value="P:brassinosteroid homeostasis"/>
    <property type="evidence" value="ECO:0007669"/>
    <property type="project" value="TreeGrafter"/>
</dbReference>
<dbReference type="PANTHER" id="PTHR24286:SF339">
    <property type="entry name" value="CYTOCHROME P450 FAMILY PROTEIN-RELATED"/>
    <property type="match status" value="1"/>
</dbReference>
<dbReference type="STRING" id="72664.V4KNH0"/>
<keyword evidence="6" id="KW-1133">Transmembrane helix</keyword>
<organism evidence="10 11">
    <name type="scientific">Eutrema salsugineum</name>
    <name type="common">Saltwater cress</name>
    <name type="synonym">Sisymbrium salsugineum</name>
    <dbReference type="NCBI Taxonomy" id="72664"/>
    <lineage>
        <taxon>Eukaryota</taxon>
        <taxon>Viridiplantae</taxon>
        <taxon>Streptophyta</taxon>
        <taxon>Embryophyta</taxon>
        <taxon>Tracheophyta</taxon>
        <taxon>Spermatophyta</taxon>
        <taxon>Magnoliopsida</taxon>
        <taxon>eudicotyledons</taxon>
        <taxon>Gunneridae</taxon>
        <taxon>Pentapetalae</taxon>
        <taxon>rosids</taxon>
        <taxon>malvids</taxon>
        <taxon>Brassicales</taxon>
        <taxon>Brassicaceae</taxon>
        <taxon>Eutremeae</taxon>
        <taxon>Eutrema</taxon>
    </lineage>
</organism>
<dbReference type="Gramene" id="ESQ32839">
    <property type="protein sequence ID" value="ESQ32839"/>
    <property type="gene ID" value="EUTSA_v10004108mg"/>
</dbReference>
<dbReference type="PRINTS" id="PR00465">
    <property type="entry name" value="EP450IV"/>
</dbReference>
<dbReference type="GO" id="GO:0004497">
    <property type="term" value="F:monooxygenase activity"/>
    <property type="evidence" value="ECO:0007669"/>
    <property type="project" value="UniProtKB-KW"/>
</dbReference>
<sequence length="481" mass="55125">MWGVALSVVIALVVVKITLWFYRWANPECSSGKLPPGSMGFPMIGETIEFFKPHSFYEIPPFIKKGMSRYGSLFRTSILGSKTIVSTDPEVNFEIFKQENRCFVMSYPEIILRIFGKDNLFFKQGMEFHKYIRHIALQLLGPECLKRRFIHEINLTTHEHLKTDSSRGVLDVKDTAARLILGHMIQMVISDIKSDIKSKIILNLRKISLEALRSPFDLSIWKGLYNCLMARRNVTKMLKDMFKKRREEASSDGLRYGDFMETMVDEVEKEGDKVNEERAVELILDILIGSSDTTSTIIGITVKFIAENPKVLRELKREHETILTNKDDKECGITWKEYKSMMNFTHMVINESLRLATLAPTIFRKAVSNVEIKGYTIPAGWIVVVAPSVLHYDPQIYENPCEFNPWRWEGKELLSGSKTFMAFGGGARLCAGAEFARLQIAIFIHHLVTNYDFSLIDNHDIIRAPVLRFSKPIRITISGTH</sequence>
<evidence type="ECO:0000256" key="1">
    <source>
        <dbReference type="ARBA" id="ARBA00004167"/>
    </source>
</evidence>
<evidence type="ECO:0000256" key="8">
    <source>
        <dbReference type="PIRSR" id="PIRSR602403-1"/>
    </source>
</evidence>
<gene>
    <name evidence="10" type="ORF">EUTSA_v10004108mg</name>
</gene>
<dbReference type="InterPro" id="IPR002403">
    <property type="entry name" value="Cyt_P450_E_grp-IV"/>
</dbReference>
<dbReference type="GO" id="GO:0016132">
    <property type="term" value="P:brassinosteroid biosynthetic process"/>
    <property type="evidence" value="ECO:0007669"/>
    <property type="project" value="TreeGrafter"/>
</dbReference>
<dbReference type="OrthoDB" id="1372046at2759"/>
<keyword evidence="11" id="KW-1185">Reference proteome</keyword>
<keyword evidence="4" id="KW-0812">Transmembrane</keyword>
<dbReference type="AlphaFoldDB" id="V4KNH0"/>
<evidence type="ECO:0008006" key="12">
    <source>
        <dbReference type="Google" id="ProtNLM"/>
    </source>
</evidence>
<dbReference type="Proteomes" id="UP000030689">
    <property type="component" value="Unassembled WGS sequence"/>
</dbReference>
<evidence type="ECO:0000256" key="6">
    <source>
        <dbReference type="ARBA" id="ARBA00022989"/>
    </source>
</evidence>
<dbReference type="eggNOG" id="KOG0157">
    <property type="taxonomic scope" value="Eukaryota"/>
</dbReference>
<dbReference type="Pfam" id="PF00067">
    <property type="entry name" value="p450"/>
    <property type="match status" value="1"/>
</dbReference>
<dbReference type="GO" id="GO:0016125">
    <property type="term" value="P:sterol metabolic process"/>
    <property type="evidence" value="ECO:0007669"/>
    <property type="project" value="TreeGrafter"/>
</dbReference>
<dbReference type="PROSITE" id="PS00086">
    <property type="entry name" value="CYTOCHROME_P450"/>
    <property type="match status" value="1"/>
</dbReference>
<dbReference type="InterPro" id="IPR001128">
    <property type="entry name" value="Cyt_P450"/>
</dbReference>
<keyword evidence="6" id="KW-0472">Membrane</keyword>
<feature type="binding site" description="axial binding residue" evidence="8">
    <location>
        <position position="430"/>
    </location>
    <ligand>
        <name>heme</name>
        <dbReference type="ChEBI" id="CHEBI:30413"/>
    </ligand>
    <ligandPart>
        <name>Fe</name>
        <dbReference type="ChEBI" id="CHEBI:18248"/>
    </ligandPart>
</feature>
<dbReference type="InterPro" id="IPR017972">
    <property type="entry name" value="Cyt_P450_CS"/>
</dbReference>
<comment type="cofactor">
    <cofactor evidence="8">
        <name>heme</name>
        <dbReference type="ChEBI" id="CHEBI:30413"/>
    </cofactor>
</comment>
<keyword evidence="9" id="KW-0503">Monooxygenase</keyword>
<reference evidence="10 11" key="1">
    <citation type="journal article" date="2013" name="Front. Plant Sci.">
        <title>The Reference Genome of the Halophytic Plant Eutrema salsugineum.</title>
        <authorList>
            <person name="Yang R."/>
            <person name="Jarvis D.E."/>
            <person name="Chen H."/>
            <person name="Beilstein M.A."/>
            <person name="Grimwood J."/>
            <person name="Jenkins J."/>
            <person name="Shu S."/>
            <person name="Prochnik S."/>
            <person name="Xin M."/>
            <person name="Ma C."/>
            <person name="Schmutz J."/>
            <person name="Wing R.A."/>
            <person name="Mitchell-Olds T."/>
            <person name="Schumaker K.S."/>
            <person name="Wang X."/>
        </authorList>
    </citation>
    <scope>NUCLEOTIDE SEQUENCE [LARGE SCALE GENOMIC DNA]</scope>
</reference>
<dbReference type="KEGG" id="eus:EUTSA_v10004108mg"/>
<protein>
    <recommendedName>
        <fullName evidence="12">Cytochrome P450</fullName>
    </recommendedName>
</protein>
<dbReference type="GO" id="GO:0020037">
    <property type="term" value="F:heme binding"/>
    <property type="evidence" value="ECO:0007669"/>
    <property type="project" value="InterPro"/>
</dbReference>
<evidence type="ECO:0000256" key="7">
    <source>
        <dbReference type="ARBA" id="ARBA00023004"/>
    </source>
</evidence>
<comment type="subcellular location">
    <subcellularLocation>
        <location evidence="1">Membrane</location>
        <topology evidence="1">Single-pass membrane protein</topology>
    </subcellularLocation>
</comment>
<proteinExistence type="inferred from homology"/>
<name>V4KNH0_EUTSA</name>
<keyword evidence="9" id="KW-0560">Oxidoreductase</keyword>
<evidence type="ECO:0000256" key="2">
    <source>
        <dbReference type="ARBA" id="ARBA00010617"/>
    </source>
</evidence>
<dbReference type="EMBL" id="KI517748">
    <property type="protein sequence ID" value="ESQ32839.1"/>
    <property type="molecule type" value="Genomic_DNA"/>
</dbReference>
<dbReference type="Gene3D" id="1.10.630.10">
    <property type="entry name" value="Cytochrome P450"/>
    <property type="match status" value="1"/>
</dbReference>
<dbReference type="OMA" id="PEINYYV"/>
<keyword evidence="3 8" id="KW-0349">Heme</keyword>
<dbReference type="InterPro" id="IPR036396">
    <property type="entry name" value="Cyt_P450_sf"/>
</dbReference>
<evidence type="ECO:0000256" key="3">
    <source>
        <dbReference type="ARBA" id="ARBA00022617"/>
    </source>
</evidence>
<dbReference type="GO" id="GO:0005506">
    <property type="term" value="F:iron ion binding"/>
    <property type="evidence" value="ECO:0007669"/>
    <property type="project" value="InterPro"/>
</dbReference>
<keyword evidence="5 8" id="KW-0479">Metal-binding</keyword>
<evidence type="ECO:0000256" key="9">
    <source>
        <dbReference type="RuleBase" id="RU000461"/>
    </source>
</evidence>
<dbReference type="PANTHER" id="PTHR24286">
    <property type="entry name" value="CYTOCHROME P450 26"/>
    <property type="match status" value="1"/>
</dbReference>
<evidence type="ECO:0000313" key="10">
    <source>
        <dbReference type="EMBL" id="ESQ32839.1"/>
    </source>
</evidence>
<dbReference type="GO" id="GO:0016020">
    <property type="term" value="C:membrane"/>
    <property type="evidence" value="ECO:0007669"/>
    <property type="project" value="UniProtKB-SubCell"/>
</dbReference>